<comment type="caution">
    <text evidence="2">The sequence shown here is derived from an EMBL/GenBank/DDBJ whole genome shotgun (WGS) entry which is preliminary data.</text>
</comment>
<keyword evidence="1" id="KW-0812">Transmembrane</keyword>
<proteinExistence type="predicted"/>
<evidence type="ECO:0000313" key="3">
    <source>
        <dbReference type="Proteomes" id="UP000670947"/>
    </source>
</evidence>
<feature type="non-terminal residue" evidence="2">
    <location>
        <position position="1"/>
    </location>
</feature>
<dbReference type="RefSeq" id="WP_208851570.1">
    <property type="nucleotide sequence ID" value="NZ_JAGGDJ010000133.1"/>
</dbReference>
<feature type="transmembrane region" description="Helical" evidence="1">
    <location>
        <begin position="115"/>
        <end position="137"/>
    </location>
</feature>
<accession>A0ABS3WLA0</accession>
<name>A0ABS3WLA0_9BACL</name>
<keyword evidence="3" id="KW-1185">Reference proteome</keyword>
<evidence type="ECO:0000256" key="1">
    <source>
        <dbReference type="SAM" id="Phobius"/>
    </source>
</evidence>
<protein>
    <submittedName>
        <fullName evidence="2">Uncharacterized protein</fullName>
    </submittedName>
</protein>
<reference evidence="2 3" key="1">
    <citation type="submission" date="2021-03" db="EMBL/GenBank/DDBJ databases">
        <title>Paenibacillus artemisicola MWE-103 whole genome sequence.</title>
        <authorList>
            <person name="Ham Y.J."/>
        </authorList>
    </citation>
    <scope>NUCLEOTIDE SEQUENCE [LARGE SCALE GENOMIC DNA]</scope>
    <source>
        <strain evidence="2 3">MWE-103</strain>
    </source>
</reference>
<organism evidence="2 3">
    <name type="scientific">Paenibacillus artemisiicola</name>
    <dbReference type="NCBI Taxonomy" id="1172618"/>
    <lineage>
        <taxon>Bacteria</taxon>
        <taxon>Bacillati</taxon>
        <taxon>Bacillota</taxon>
        <taxon>Bacilli</taxon>
        <taxon>Bacillales</taxon>
        <taxon>Paenibacillaceae</taxon>
        <taxon>Paenibacillus</taxon>
    </lineage>
</organism>
<sequence length="174" mass="20453">IIFAVLGILLGCIFFINDYRLESQRIQVAESTFKLLDDGEISESDKEVIVERIEKATQVTNFHIYQWEGSSSRVVFEYQRAKPFKTMLYINGMGGEGYKAGDWSVDILFEYFTFVWRYAIILCFIIYWILFAIWAMIQGYRHSKLHPMWMVAFSLFNVPAYLVYRASLKKFISA</sequence>
<evidence type="ECO:0000313" key="2">
    <source>
        <dbReference type="EMBL" id="MBO7749077.1"/>
    </source>
</evidence>
<dbReference type="Proteomes" id="UP000670947">
    <property type="component" value="Unassembled WGS sequence"/>
</dbReference>
<keyword evidence="1" id="KW-1133">Transmembrane helix</keyword>
<feature type="transmembrane region" description="Helical" evidence="1">
    <location>
        <begin position="149"/>
        <end position="168"/>
    </location>
</feature>
<dbReference type="EMBL" id="JAGGDJ010000133">
    <property type="protein sequence ID" value="MBO7749077.1"/>
    <property type="molecule type" value="Genomic_DNA"/>
</dbReference>
<keyword evidence="1" id="KW-0472">Membrane</keyword>
<gene>
    <name evidence="2" type="ORF">I8J29_33555</name>
</gene>